<sequence length="203" mass="23668">MTRIEDFWRVDDLIKERYGTKWYNHVDYCGLIPVRPLQNLNYFCTPRNSITFATTGGDGVHFGLMTEDNAEVSDGPVVMTVPMAPKNNVIVAETFAEFLSLGYHVGWSALEELVYDEEEAIAYFSKPDPELDQEEQRFLTIIREELKIELQPLSTNRLAELHNRYFHRLVIDEFKGIDYALLTPEQRKLVEDFLNEEPEKDTR</sequence>
<keyword evidence="2" id="KW-1185">Reference proteome</keyword>
<dbReference type="STRING" id="1075417.SAMN05421823_102140"/>
<name>A0A1G9A041_9BACT</name>
<dbReference type="AlphaFoldDB" id="A0A1G9A041"/>
<evidence type="ECO:0000313" key="1">
    <source>
        <dbReference type="EMBL" id="SDK20631.1"/>
    </source>
</evidence>
<protein>
    <submittedName>
        <fullName evidence="1">Uncharacterized protein</fullName>
    </submittedName>
</protein>
<organism evidence="1 2">
    <name type="scientific">Catalinimonas alkaloidigena</name>
    <dbReference type="NCBI Taxonomy" id="1075417"/>
    <lineage>
        <taxon>Bacteria</taxon>
        <taxon>Pseudomonadati</taxon>
        <taxon>Bacteroidota</taxon>
        <taxon>Cytophagia</taxon>
        <taxon>Cytophagales</taxon>
        <taxon>Catalimonadaceae</taxon>
        <taxon>Catalinimonas</taxon>
    </lineage>
</organism>
<gene>
    <name evidence="1" type="ORF">SAMN05421823_102140</name>
</gene>
<dbReference type="EMBL" id="FNFO01000002">
    <property type="protein sequence ID" value="SDK20631.1"/>
    <property type="molecule type" value="Genomic_DNA"/>
</dbReference>
<reference evidence="1 2" key="1">
    <citation type="submission" date="2016-10" db="EMBL/GenBank/DDBJ databases">
        <authorList>
            <person name="de Groot N.N."/>
        </authorList>
    </citation>
    <scope>NUCLEOTIDE SEQUENCE [LARGE SCALE GENOMIC DNA]</scope>
    <source>
        <strain evidence="1 2">DSM 25186</strain>
    </source>
</reference>
<evidence type="ECO:0000313" key="2">
    <source>
        <dbReference type="Proteomes" id="UP000198510"/>
    </source>
</evidence>
<dbReference type="Proteomes" id="UP000198510">
    <property type="component" value="Unassembled WGS sequence"/>
</dbReference>
<accession>A0A1G9A041</accession>
<proteinExistence type="predicted"/>